<dbReference type="KEGG" id="din:Selin_1569"/>
<evidence type="ECO:0000259" key="2">
    <source>
        <dbReference type="Pfam" id="PF04296"/>
    </source>
</evidence>
<evidence type="ECO:0000313" key="3">
    <source>
        <dbReference type="EMBL" id="ADU66299.1"/>
    </source>
</evidence>
<dbReference type="InterPro" id="IPR004038">
    <property type="entry name" value="Ribosomal_eL8/eL30/eS12/Gad45"/>
</dbReference>
<dbReference type="HOGENOM" id="CLU_091016_2_0_0"/>
<evidence type="ECO:0000313" key="4">
    <source>
        <dbReference type="Proteomes" id="UP000002572"/>
    </source>
</evidence>
<accession>E6W7D2</accession>
<dbReference type="InterPro" id="IPR029064">
    <property type="entry name" value="Ribosomal_eL30-like_sf"/>
</dbReference>
<dbReference type="SUPFAM" id="SSF55315">
    <property type="entry name" value="L30e-like"/>
    <property type="match status" value="1"/>
</dbReference>
<sequence>MPQPERMCIACRAKGSPREFLRIVATPDNTIIWDLKQKLPGRGAHVCPQTRCVSKGLEKKKLMHALRVEELSPFSVQEKLTELQILLRNQALNSLKIGVKARKVLSGYTQVQQGMKKGLAKVLVLADDISLDRRNELSADAARLQIPCVFLLSQEEMGSLFATAQRSCLVITDTGLASTFIHNFERYRTMKKEGM</sequence>
<dbReference type="Gene3D" id="3.30.1330.30">
    <property type="match status" value="1"/>
</dbReference>
<dbReference type="Proteomes" id="UP000002572">
    <property type="component" value="Chromosome"/>
</dbReference>
<dbReference type="PANTHER" id="PTHR34215:SF1">
    <property type="entry name" value="YLXR DOMAIN-CONTAINING PROTEIN"/>
    <property type="match status" value="1"/>
</dbReference>
<dbReference type="Pfam" id="PF04296">
    <property type="entry name" value="YlxR"/>
    <property type="match status" value="1"/>
</dbReference>
<dbReference type="RefSeq" id="WP_013506180.1">
    <property type="nucleotide sequence ID" value="NC_014836.1"/>
</dbReference>
<evidence type="ECO:0008006" key="5">
    <source>
        <dbReference type="Google" id="ProtNLM"/>
    </source>
</evidence>
<name>E6W7D2_DESIS</name>
<reference evidence="3 4" key="1">
    <citation type="submission" date="2010-12" db="EMBL/GenBank/DDBJ databases">
        <title>Complete sequence of Desulfurispirillum indicum S5.</title>
        <authorList>
            <consortium name="US DOE Joint Genome Institute"/>
            <person name="Lucas S."/>
            <person name="Copeland A."/>
            <person name="Lapidus A."/>
            <person name="Cheng J.-F."/>
            <person name="Goodwin L."/>
            <person name="Pitluck S."/>
            <person name="Chertkov O."/>
            <person name="Held B."/>
            <person name="Detter J.C."/>
            <person name="Han C."/>
            <person name="Tapia R."/>
            <person name="Land M."/>
            <person name="Hauser L."/>
            <person name="Kyrpides N."/>
            <person name="Ivanova N."/>
            <person name="Mikhailova N."/>
            <person name="Haggblom M."/>
            <person name="Rauschenbach I."/>
            <person name="Bini E."/>
            <person name="Woyke T."/>
        </authorList>
    </citation>
    <scope>NUCLEOTIDE SEQUENCE [LARGE SCALE GENOMIC DNA]</scope>
    <source>
        <strain evidence="4">ATCC BAA-1389 / DSM 22839 / S5</strain>
    </source>
</reference>
<dbReference type="Gene3D" id="3.30.1230.10">
    <property type="entry name" value="YlxR-like"/>
    <property type="match status" value="1"/>
</dbReference>
<dbReference type="InterPro" id="IPR007393">
    <property type="entry name" value="YlxR_dom"/>
</dbReference>
<dbReference type="STRING" id="653733.Selin_1569"/>
<gene>
    <name evidence="3" type="ordered locus">Selin_1569</name>
</gene>
<dbReference type="InParanoid" id="E6W7D2"/>
<dbReference type="eggNOG" id="COG1358">
    <property type="taxonomic scope" value="Bacteria"/>
</dbReference>
<dbReference type="AlphaFoldDB" id="E6W7D2"/>
<dbReference type="PANTHER" id="PTHR34215">
    <property type="entry name" value="BLL0784 PROTEIN"/>
    <property type="match status" value="1"/>
</dbReference>
<feature type="domain" description="Ribosomal protein eL8/eL30/eS12/Gadd45" evidence="1">
    <location>
        <begin position="94"/>
        <end position="176"/>
    </location>
</feature>
<dbReference type="InterPro" id="IPR037465">
    <property type="entry name" value="YlxR"/>
</dbReference>
<dbReference type="SUPFAM" id="SSF64376">
    <property type="entry name" value="YlxR-like"/>
    <property type="match status" value="1"/>
</dbReference>
<evidence type="ECO:0000259" key="1">
    <source>
        <dbReference type="Pfam" id="PF01248"/>
    </source>
</evidence>
<keyword evidence="4" id="KW-1185">Reference proteome</keyword>
<protein>
    <recommendedName>
        <fullName evidence="5">YlxR domain-containing protein</fullName>
    </recommendedName>
</protein>
<dbReference type="eggNOG" id="COG2740">
    <property type="taxonomic scope" value="Bacteria"/>
</dbReference>
<proteinExistence type="predicted"/>
<organism evidence="3 4">
    <name type="scientific">Desulfurispirillum indicum (strain ATCC BAA-1389 / DSM 22839 / S5)</name>
    <dbReference type="NCBI Taxonomy" id="653733"/>
    <lineage>
        <taxon>Bacteria</taxon>
        <taxon>Pseudomonadati</taxon>
        <taxon>Chrysiogenota</taxon>
        <taxon>Chrysiogenia</taxon>
        <taxon>Chrysiogenales</taxon>
        <taxon>Chrysiogenaceae</taxon>
        <taxon>Desulfurispirillum</taxon>
    </lineage>
</organism>
<dbReference type="Pfam" id="PF01248">
    <property type="entry name" value="Ribosomal_L7Ae"/>
    <property type="match status" value="1"/>
</dbReference>
<dbReference type="OrthoDB" id="9813251at2"/>
<feature type="domain" description="YlxR" evidence="2">
    <location>
        <begin position="6"/>
        <end position="79"/>
    </location>
</feature>
<dbReference type="InterPro" id="IPR035931">
    <property type="entry name" value="YlxR-like_sf"/>
</dbReference>
<dbReference type="EMBL" id="CP002432">
    <property type="protein sequence ID" value="ADU66299.1"/>
    <property type="molecule type" value="Genomic_DNA"/>
</dbReference>